<dbReference type="Gene3D" id="3.40.190.10">
    <property type="entry name" value="Periplasmic binding protein-like II"/>
    <property type="match status" value="2"/>
</dbReference>
<keyword evidence="4" id="KW-1185">Reference proteome</keyword>
<accession>A0ABN8WWB3</accession>
<gene>
    <name evidence="3" type="ORF">MSZNOR_0060</name>
</gene>
<evidence type="ECO:0000259" key="2">
    <source>
        <dbReference type="Pfam" id="PF09084"/>
    </source>
</evidence>
<organism evidence="3 4">
    <name type="scientific">Methylocaldum szegediense</name>
    <dbReference type="NCBI Taxonomy" id="73780"/>
    <lineage>
        <taxon>Bacteria</taxon>
        <taxon>Pseudomonadati</taxon>
        <taxon>Pseudomonadota</taxon>
        <taxon>Gammaproteobacteria</taxon>
        <taxon>Methylococcales</taxon>
        <taxon>Methylococcaceae</taxon>
        <taxon>Methylocaldum</taxon>
    </lineage>
</organism>
<dbReference type="PANTHER" id="PTHR30024:SF48">
    <property type="entry name" value="ABC TRANSPORTER SUBSTRATE-BINDING PROTEIN"/>
    <property type="match status" value="1"/>
</dbReference>
<proteinExistence type="predicted"/>
<keyword evidence="1" id="KW-0732">Signal</keyword>
<dbReference type="Proteomes" id="UP001162030">
    <property type="component" value="Chromosome"/>
</dbReference>
<feature type="domain" description="SsuA/THI5-like" evidence="2">
    <location>
        <begin position="44"/>
        <end position="244"/>
    </location>
</feature>
<dbReference type="RefSeq" id="WP_026608897.1">
    <property type="nucleotide sequence ID" value="NZ_OX458333.1"/>
</dbReference>
<evidence type="ECO:0000313" key="3">
    <source>
        <dbReference type="EMBL" id="CAI8719317.1"/>
    </source>
</evidence>
<dbReference type="SUPFAM" id="SSF53850">
    <property type="entry name" value="Periplasmic binding protein-like II"/>
    <property type="match status" value="1"/>
</dbReference>
<evidence type="ECO:0000313" key="4">
    <source>
        <dbReference type="Proteomes" id="UP001162030"/>
    </source>
</evidence>
<reference evidence="3 4" key="1">
    <citation type="submission" date="2023-03" db="EMBL/GenBank/DDBJ databases">
        <authorList>
            <person name="Pearce D."/>
        </authorList>
    </citation>
    <scope>NUCLEOTIDE SEQUENCE [LARGE SCALE GENOMIC DNA]</scope>
    <source>
        <strain evidence="3">Msz</strain>
    </source>
</reference>
<evidence type="ECO:0000256" key="1">
    <source>
        <dbReference type="SAM" id="SignalP"/>
    </source>
</evidence>
<dbReference type="InterPro" id="IPR015168">
    <property type="entry name" value="SsuA/THI5"/>
</dbReference>
<name>A0ABN8WWB3_9GAMM</name>
<feature type="signal peptide" evidence="1">
    <location>
        <begin position="1"/>
        <end position="19"/>
    </location>
</feature>
<sequence>MKSVIGLFVLLILIGPAQAAPSGSTIRIGMLAFGTLNWELAVIQEEGLDKAQGIAVETMPLASSEAGKIALQGGSVDLIVSDWIWVANQRGQNADVTFLPYSTSHGALVVPADSPIRNIGDLKGKRLGIAGGGLDKNWLLLRALAQKEYGLDLERSAEKVFGAPPLLNQQLQQGKLDAVLNYWNFAAKLEAQGYRRIIDGRGILQGLGIEDDVPSLGYVFREDWAKSHEDALSAFLKASDTAKKSICESDAVWRKIVPLTQETDERIQNHLRHHYCDGRIKNWGETEKKAAAEIYELLHRYGGERLTGKSGILPDGVFWH</sequence>
<feature type="chain" id="PRO_5045548768" evidence="1">
    <location>
        <begin position="20"/>
        <end position="320"/>
    </location>
</feature>
<protein>
    <submittedName>
        <fullName evidence="3">NitT/TauT family transport system substrate-binding protein</fullName>
    </submittedName>
</protein>
<dbReference type="Pfam" id="PF09084">
    <property type="entry name" value="NMT1"/>
    <property type="match status" value="1"/>
</dbReference>
<dbReference type="EMBL" id="OX458333">
    <property type="protein sequence ID" value="CAI8719317.1"/>
    <property type="molecule type" value="Genomic_DNA"/>
</dbReference>
<dbReference type="PANTHER" id="PTHR30024">
    <property type="entry name" value="ALIPHATIC SULFONATES-BINDING PROTEIN-RELATED"/>
    <property type="match status" value="1"/>
</dbReference>